<keyword evidence="4" id="KW-1185">Reference proteome</keyword>
<gene>
    <name evidence="3" type="ORF">KGM_206503</name>
</gene>
<keyword evidence="2" id="KW-0732">Signal</keyword>
<feature type="region of interest" description="Disordered" evidence="1">
    <location>
        <begin position="131"/>
        <end position="157"/>
    </location>
</feature>
<organism evidence="3 4">
    <name type="scientific">Danaus plexippus plexippus</name>
    <dbReference type="NCBI Taxonomy" id="278856"/>
    <lineage>
        <taxon>Eukaryota</taxon>
        <taxon>Metazoa</taxon>
        <taxon>Ecdysozoa</taxon>
        <taxon>Arthropoda</taxon>
        <taxon>Hexapoda</taxon>
        <taxon>Insecta</taxon>
        <taxon>Pterygota</taxon>
        <taxon>Neoptera</taxon>
        <taxon>Endopterygota</taxon>
        <taxon>Lepidoptera</taxon>
        <taxon>Glossata</taxon>
        <taxon>Ditrysia</taxon>
        <taxon>Papilionoidea</taxon>
        <taxon>Nymphalidae</taxon>
        <taxon>Danainae</taxon>
        <taxon>Danaini</taxon>
        <taxon>Danaina</taxon>
        <taxon>Danaus</taxon>
        <taxon>Danaus</taxon>
    </lineage>
</organism>
<accession>A0A212F148</accession>
<evidence type="ECO:0000256" key="1">
    <source>
        <dbReference type="SAM" id="MobiDB-lite"/>
    </source>
</evidence>
<protein>
    <submittedName>
        <fullName evidence="3">Uncharacterized protein</fullName>
    </submittedName>
</protein>
<feature type="signal peptide" evidence="2">
    <location>
        <begin position="1"/>
        <end position="21"/>
    </location>
</feature>
<evidence type="ECO:0000313" key="4">
    <source>
        <dbReference type="Proteomes" id="UP000007151"/>
    </source>
</evidence>
<dbReference type="AlphaFoldDB" id="A0A212F148"/>
<evidence type="ECO:0000313" key="3">
    <source>
        <dbReference type="EMBL" id="OWR47469.1"/>
    </source>
</evidence>
<dbReference type="EMBL" id="AGBW02010955">
    <property type="protein sequence ID" value="OWR47469.1"/>
    <property type="molecule type" value="Genomic_DNA"/>
</dbReference>
<name>A0A212F148_DANPL</name>
<feature type="chain" id="PRO_5012374610" evidence="2">
    <location>
        <begin position="22"/>
        <end position="157"/>
    </location>
</feature>
<feature type="compositionally biased region" description="Gly residues" evidence="1">
    <location>
        <begin position="95"/>
        <end position="106"/>
    </location>
</feature>
<reference evidence="3 4" key="1">
    <citation type="journal article" date="2011" name="Cell">
        <title>The monarch butterfly genome yields insights into long-distance migration.</title>
        <authorList>
            <person name="Zhan S."/>
            <person name="Merlin C."/>
            <person name="Boore J.L."/>
            <person name="Reppert S.M."/>
        </authorList>
    </citation>
    <scope>NUCLEOTIDE SEQUENCE [LARGE SCALE GENOMIC DNA]</scope>
    <source>
        <strain evidence="3">F-2</strain>
    </source>
</reference>
<dbReference type="InParanoid" id="A0A212F148"/>
<evidence type="ECO:0000256" key="2">
    <source>
        <dbReference type="SAM" id="SignalP"/>
    </source>
</evidence>
<feature type="compositionally biased region" description="Polar residues" evidence="1">
    <location>
        <begin position="139"/>
        <end position="157"/>
    </location>
</feature>
<comment type="caution">
    <text evidence="3">The sequence shown here is derived from an EMBL/GenBank/DDBJ whole genome shotgun (WGS) entry which is preliminary data.</text>
</comment>
<dbReference type="KEGG" id="dpl:KGM_206503"/>
<feature type="region of interest" description="Disordered" evidence="1">
    <location>
        <begin position="95"/>
        <end position="119"/>
    </location>
</feature>
<sequence>MRSLCMESWLILQTLQQFGMSLFVCRTVTKHDNESSVEGQALAAATCVRTTKAITAVKEITSEPHQEANNFIARNEHRRPDAVTSQIAVCWAAEGEGGGSRVGGGSSRDQGRRREGGETIYGAPIEEIYEERHVPRRTGTGSSASPLFDDTTSFALS</sequence>
<proteinExistence type="predicted"/>
<dbReference type="Proteomes" id="UP000007151">
    <property type="component" value="Unassembled WGS sequence"/>
</dbReference>